<organism evidence="2 3">
    <name type="scientific">Alsobacter metallidurans</name>
    <dbReference type="NCBI Taxonomy" id="340221"/>
    <lineage>
        <taxon>Bacteria</taxon>
        <taxon>Pseudomonadati</taxon>
        <taxon>Pseudomonadota</taxon>
        <taxon>Alphaproteobacteria</taxon>
        <taxon>Hyphomicrobiales</taxon>
        <taxon>Alsobacteraceae</taxon>
        <taxon>Alsobacter</taxon>
    </lineage>
</organism>
<keyword evidence="3" id="KW-1185">Reference proteome</keyword>
<accession>A0A917IBC1</accession>
<dbReference type="EMBL" id="BMES01000003">
    <property type="protein sequence ID" value="GGH33307.1"/>
    <property type="molecule type" value="Genomic_DNA"/>
</dbReference>
<evidence type="ECO:0000256" key="1">
    <source>
        <dbReference type="SAM" id="Phobius"/>
    </source>
</evidence>
<feature type="transmembrane region" description="Helical" evidence="1">
    <location>
        <begin position="16"/>
        <end position="35"/>
    </location>
</feature>
<comment type="caution">
    <text evidence="2">The sequence shown here is derived from an EMBL/GenBank/DDBJ whole genome shotgun (WGS) entry which is preliminary data.</text>
</comment>
<gene>
    <name evidence="2" type="ORF">GCM10007036_45830</name>
</gene>
<protein>
    <submittedName>
        <fullName evidence="2">Uncharacterized protein</fullName>
    </submittedName>
</protein>
<proteinExistence type="predicted"/>
<reference evidence="2" key="2">
    <citation type="submission" date="2020-09" db="EMBL/GenBank/DDBJ databases">
        <authorList>
            <person name="Sun Q."/>
            <person name="Zhou Y."/>
        </authorList>
    </citation>
    <scope>NUCLEOTIDE SEQUENCE</scope>
    <source>
        <strain evidence="2">CGMCC 1.12214</strain>
    </source>
</reference>
<evidence type="ECO:0000313" key="3">
    <source>
        <dbReference type="Proteomes" id="UP000603912"/>
    </source>
</evidence>
<dbReference type="RefSeq" id="WP_188520124.1">
    <property type="nucleotide sequence ID" value="NZ_BMES01000003.1"/>
</dbReference>
<keyword evidence="1" id="KW-0812">Transmembrane</keyword>
<keyword evidence="1" id="KW-1133">Transmembrane helix</keyword>
<name>A0A917IBC1_9HYPH</name>
<dbReference type="Proteomes" id="UP000603912">
    <property type="component" value="Unassembled WGS sequence"/>
</dbReference>
<feature type="transmembrane region" description="Helical" evidence="1">
    <location>
        <begin position="42"/>
        <end position="64"/>
    </location>
</feature>
<keyword evidence="1" id="KW-0472">Membrane</keyword>
<dbReference type="AlphaFoldDB" id="A0A917IBC1"/>
<evidence type="ECO:0000313" key="2">
    <source>
        <dbReference type="EMBL" id="GGH33307.1"/>
    </source>
</evidence>
<feature type="transmembrane region" description="Helical" evidence="1">
    <location>
        <begin position="76"/>
        <end position="97"/>
    </location>
</feature>
<reference evidence="2" key="1">
    <citation type="journal article" date="2014" name="Int. J. Syst. Evol. Microbiol.">
        <title>Complete genome sequence of Corynebacterium casei LMG S-19264T (=DSM 44701T), isolated from a smear-ripened cheese.</title>
        <authorList>
            <consortium name="US DOE Joint Genome Institute (JGI-PGF)"/>
            <person name="Walter F."/>
            <person name="Albersmeier A."/>
            <person name="Kalinowski J."/>
            <person name="Ruckert C."/>
        </authorList>
    </citation>
    <scope>NUCLEOTIDE SEQUENCE</scope>
    <source>
        <strain evidence="2">CGMCC 1.12214</strain>
    </source>
</reference>
<sequence>MDLLRTFGFGQIPQDAVNWALFGILMVSMIGAWIVDSIMQDLGFGVFLNGALLFFGSIAGIVLWNMYYMPITSTDAMLVVAVAVGSGFLAVLLAGGLRSLTH</sequence>